<dbReference type="Gene3D" id="1.25.40.20">
    <property type="entry name" value="Ankyrin repeat-containing domain"/>
    <property type="match status" value="7"/>
</dbReference>
<feature type="repeat" description="ANK" evidence="3">
    <location>
        <begin position="652"/>
        <end position="684"/>
    </location>
</feature>
<evidence type="ECO:0000256" key="2">
    <source>
        <dbReference type="ARBA" id="ARBA00023043"/>
    </source>
</evidence>
<evidence type="ECO:0000313" key="5">
    <source>
        <dbReference type="EMBL" id="KAL1607807.1"/>
    </source>
</evidence>
<feature type="compositionally biased region" description="Basic and acidic residues" evidence="4">
    <location>
        <begin position="944"/>
        <end position="953"/>
    </location>
</feature>
<evidence type="ECO:0000256" key="3">
    <source>
        <dbReference type="PROSITE-ProRule" id="PRU00023"/>
    </source>
</evidence>
<feature type="region of interest" description="Disordered" evidence="4">
    <location>
        <begin position="1"/>
        <end position="35"/>
    </location>
</feature>
<feature type="repeat" description="ANK" evidence="3">
    <location>
        <begin position="279"/>
        <end position="311"/>
    </location>
</feature>
<sequence length="953" mass="102271">MTSREEMDKTSVESSMERQSQREDEEEDEVIANATPDVKDMLLAFRHRNPRLIPTPPSDADAEPLDRPSTISPSCPPSDLPPTRDLFEAAKHNDIPTLSRLLDAGLPIEIETNDGYTALTIAIIEGNVEATRLLLDNGADANHRTQRLPPLVHAAMSPTRGPTLMQLLLSHGAVLTSVSGPDGKTAMHWAASEGVVASVDFLVRQMGVDVEARCGGGRTALMLAAQGGHEDVVKALWAHGADGGAKTALALASHFGHPEIVDVLIAAGADIEARSDDPKDCTPLMLAACANEVGVVKKLMESGADLHAIAFDGNSVLDVALLHRCPGAVDVLLEAIGGEEYPRESVAVQFAMAREHATIKALMATASVMYSHMEVQVGEPNKHAWIGWVLNQGGTLVQRLALAKMLHAALEEHDIDLVKAVVLQGCDVNRRLESGKTPLGFAVIEGDVGIVQVLLEAGANPIQAMGKSDKRNGRAMTPFDYAVVNMRDETDYQVANLLLGSGRCRVNQGVDVNTTAFSFALEKSKGPGAWEGALDLAERMALSIKNVDGDRDDQGFTLLHVATHHQNLRMIDLLLNRGADIEAKANDGMTPFLLACSNDPNFALQLLQRGANLKAKTHKTNASALHGMAAKGLPFCPPLIEMGLDINEQTLKGYTPLASALSRGHEALALTLMEKGAHVNWKTDRNHTALHFAARNGMERVLAKILERGIDVNATNTRGWLSLHEACASGNTAVVAQLLDAGADIERPLPNGDRPLHCALINEKEDIALLLLERGADFTALASKKRTPLHLAAYHDLPRAADALLSLSECAMIEAVDDETWTPLCCASSAAIVDMLIRAGADIHYADKDGWTPLHQAVLAGTAGVAIKLLDAGASLDARTTDDGLTVRERANDMWSWGEGCRSVRPQLLQIAADRREERQRKEAAGTKVVEESEALGEPFEMISGKDCEPVSP</sequence>
<comment type="caution">
    <text evidence="5">The sequence shown here is derived from an EMBL/GenBank/DDBJ whole genome shotgun (WGS) entry which is preliminary data.</text>
</comment>
<feature type="repeat" description="ANK" evidence="3">
    <location>
        <begin position="216"/>
        <end position="248"/>
    </location>
</feature>
<dbReference type="SUPFAM" id="SSF48403">
    <property type="entry name" value="Ankyrin repeat"/>
    <property type="match status" value="3"/>
</dbReference>
<evidence type="ECO:0000313" key="6">
    <source>
        <dbReference type="Proteomes" id="UP001521785"/>
    </source>
</evidence>
<proteinExistence type="predicted"/>
<feature type="compositionally biased region" description="Basic and acidic residues" evidence="4">
    <location>
        <begin position="917"/>
        <end position="931"/>
    </location>
</feature>
<feature type="compositionally biased region" description="Basic and acidic residues" evidence="4">
    <location>
        <begin position="1"/>
        <end position="22"/>
    </location>
</feature>
<dbReference type="InterPro" id="IPR036770">
    <property type="entry name" value="Ankyrin_rpt-contain_sf"/>
</dbReference>
<dbReference type="InterPro" id="IPR002110">
    <property type="entry name" value="Ankyrin_rpt"/>
</dbReference>
<protein>
    <submittedName>
        <fullName evidence="5">Ankyrin repeat and SAM domain-containing protein 6</fullName>
    </submittedName>
</protein>
<dbReference type="PANTHER" id="PTHR24123:SF33">
    <property type="entry name" value="PROTEIN HOS4"/>
    <property type="match status" value="1"/>
</dbReference>
<evidence type="ECO:0000256" key="4">
    <source>
        <dbReference type="SAM" id="MobiDB-lite"/>
    </source>
</evidence>
<keyword evidence="6" id="KW-1185">Reference proteome</keyword>
<feature type="repeat" description="ANK" evidence="3">
    <location>
        <begin position="849"/>
        <end position="881"/>
    </location>
</feature>
<keyword evidence="1" id="KW-0677">Repeat</keyword>
<dbReference type="Pfam" id="PF00023">
    <property type="entry name" value="Ank"/>
    <property type="match status" value="2"/>
</dbReference>
<dbReference type="PANTHER" id="PTHR24123">
    <property type="entry name" value="ANKYRIN REPEAT-CONTAINING"/>
    <property type="match status" value="1"/>
</dbReference>
<dbReference type="Proteomes" id="UP001521785">
    <property type="component" value="Unassembled WGS sequence"/>
</dbReference>
<feature type="repeat" description="ANK" evidence="3">
    <location>
        <begin position="434"/>
        <end position="460"/>
    </location>
</feature>
<feature type="repeat" description="ANK" evidence="3">
    <location>
        <begin position="685"/>
        <end position="717"/>
    </location>
</feature>
<feature type="region of interest" description="Disordered" evidence="4">
    <location>
        <begin position="917"/>
        <end position="953"/>
    </location>
</feature>
<keyword evidence="2 3" id="KW-0040">ANK repeat</keyword>
<organism evidence="5 6">
    <name type="scientific">Paraconiothyrium brasiliense</name>
    <dbReference type="NCBI Taxonomy" id="300254"/>
    <lineage>
        <taxon>Eukaryota</taxon>
        <taxon>Fungi</taxon>
        <taxon>Dikarya</taxon>
        <taxon>Ascomycota</taxon>
        <taxon>Pezizomycotina</taxon>
        <taxon>Dothideomycetes</taxon>
        <taxon>Pleosporomycetidae</taxon>
        <taxon>Pleosporales</taxon>
        <taxon>Massarineae</taxon>
        <taxon>Didymosphaeriaceae</taxon>
        <taxon>Paraconiothyrium</taxon>
    </lineage>
</organism>
<feature type="region of interest" description="Disordered" evidence="4">
    <location>
        <begin position="49"/>
        <end position="78"/>
    </location>
</feature>
<accession>A0ABR3RTY2</accession>
<feature type="repeat" description="ANK" evidence="3">
    <location>
        <begin position="244"/>
        <end position="276"/>
    </location>
</feature>
<dbReference type="EMBL" id="JAKJXO020000003">
    <property type="protein sequence ID" value="KAL1607807.1"/>
    <property type="molecule type" value="Genomic_DNA"/>
</dbReference>
<evidence type="ECO:0000256" key="1">
    <source>
        <dbReference type="ARBA" id="ARBA00022737"/>
    </source>
</evidence>
<feature type="repeat" description="ANK" evidence="3">
    <location>
        <begin position="554"/>
        <end position="586"/>
    </location>
</feature>
<reference evidence="5 6" key="1">
    <citation type="submission" date="2024-02" db="EMBL/GenBank/DDBJ databases">
        <title>De novo assembly and annotation of 12 fungi associated with fruit tree decline syndrome in Ontario, Canada.</title>
        <authorList>
            <person name="Sulman M."/>
            <person name="Ellouze W."/>
            <person name="Ilyukhin E."/>
        </authorList>
    </citation>
    <scope>NUCLEOTIDE SEQUENCE [LARGE SCALE GENOMIC DNA]</scope>
    <source>
        <strain evidence="5 6">M42-189</strain>
    </source>
</reference>
<dbReference type="PROSITE" id="PS50297">
    <property type="entry name" value="ANK_REP_REGION"/>
    <property type="match status" value="11"/>
</dbReference>
<dbReference type="Pfam" id="PF12796">
    <property type="entry name" value="Ank_2"/>
    <property type="match status" value="6"/>
</dbReference>
<gene>
    <name evidence="5" type="primary">ANKS6</name>
    <name evidence="5" type="ORF">SLS60_002745</name>
</gene>
<dbReference type="SMART" id="SM00248">
    <property type="entry name" value="ANK"/>
    <property type="match status" value="19"/>
</dbReference>
<dbReference type="InterPro" id="IPR051165">
    <property type="entry name" value="Multifunctional_ANK_Repeat"/>
</dbReference>
<feature type="repeat" description="ANK" evidence="3">
    <location>
        <begin position="114"/>
        <end position="146"/>
    </location>
</feature>
<name>A0ABR3RTY2_9PLEO</name>
<feature type="repeat" description="ANK" evidence="3">
    <location>
        <begin position="751"/>
        <end position="783"/>
    </location>
</feature>
<dbReference type="PROSITE" id="PS50088">
    <property type="entry name" value="ANK_REPEAT"/>
    <property type="match status" value="11"/>
</dbReference>
<dbReference type="PRINTS" id="PR01415">
    <property type="entry name" value="ANKYRIN"/>
</dbReference>
<feature type="repeat" description="ANK" evidence="3">
    <location>
        <begin position="718"/>
        <end position="746"/>
    </location>
</feature>
<dbReference type="Pfam" id="PF13637">
    <property type="entry name" value="Ank_4"/>
    <property type="match status" value="1"/>
</dbReference>